<dbReference type="EMBL" id="CAKJTG010000001">
    <property type="protein sequence ID" value="CAG9606530.1"/>
    <property type="molecule type" value="Genomic_DNA"/>
</dbReference>
<evidence type="ECO:0000313" key="3">
    <source>
        <dbReference type="Proteomes" id="UP000789845"/>
    </source>
</evidence>
<organism evidence="2 3">
    <name type="scientific">Pseudoneobacillus rhizosphaerae</name>
    <dbReference type="NCBI Taxonomy" id="2880968"/>
    <lineage>
        <taxon>Bacteria</taxon>
        <taxon>Bacillati</taxon>
        <taxon>Bacillota</taxon>
        <taxon>Bacilli</taxon>
        <taxon>Bacillales</taxon>
        <taxon>Bacillaceae</taxon>
        <taxon>Pseudoneobacillus</taxon>
    </lineage>
</organism>
<protein>
    <submittedName>
        <fullName evidence="2">IS3 family transposase ISBsp2</fullName>
    </submittedName>
</protein>
<sequence length="139" mass="16240">MDKKTFTEAEIKKLLDNPYVDAVSSSIITYTDEFKRIFIAQDRDGKLPRDIFRDNGFDVDLIGGARIKKAAYRWRKAYKEQGLDGLSDTRKFPKEKRNKRELTLEEQNAKLEAQIQLLKAENELLKKLDMLERGLKTDK</sequence>
<keyword evidence="3" id="KW-1185">Reference proteome</keyword>
<keyword evidence="1" id="KW-0175">Coiled coil</keyword>
<feature type="coiled-coil region" evidence="1">
    <location>
        <begin position="94"/>
        <end position="128"/>
    </location>
</feature>
<dbReference type="InterPro" id="IPR046929">
    <property type="entry name" value="HTH_Tnp"/>
</dbReference>
<dbReference type="Proteomes" id="UP000789845">
    <property type="component" value="Unassembled WGS sequence"/>
</dbReference>
<dbReference type="AlphaFoldDB" id="A0A9C7G6M3"/>
<comment type="caution">
    <text evidence="2">The sequence shown here is derived from an EMBL/GenBank/DDBJ whole genome shotgun (WGS) entry which is preliminary data.</text>
</comment>
<dbReference type="SUPFAM" id="SSF46689">
    <property type="entry name" value="Homeodomain-like"/>
    <property type="match status" value="1"/>
</dbReference>
<name>A0A9C7G6M3_9BACI</name>
<proteinExistence type="predicted"/>
<gene>
    <name evidence="2" type="ORF">NEOCIP111885_00218</name>
</gene>
<evidence type="ECO:0000313" key="2">
    <source>
        <dbReference type="EMBL" id="CAG9606530.1"/>
    </source>
</evidence>
<dbReference type="Pfam" id="PF20310">
    <property type="entry name" value="HTH_Tnp_2"/>
    <property type="match status" value="1"/>
</dbReference>
<evidence type="ECO:0000256" key="1">
    <source>
        <dbReference type="SAM" id="Coils"/>
    </source>
</evidence>
<reference evidence="2" key="1">
    <citation type="submission" date="2021-10" db="EMBL/GenBank/DDBJ databases">
        <authorList>
            <person name="Criscuolo A."/>
        </authorList>
    </citation>
    <scope>NUCLEOTIDE SEQUENCE</scope>
    <source>
        <strain evidence="2">CIP111885</strain>
    </source>
</reference>
<accession>A0A9C7G6M3</accession>
<dbReference type="InterPro" id="IPR009057">
    <property type="entry name" value="Homeodomain-like_sf"/>
</dbReference>